<dbReference type="SUPFAM" id="SSF100950">
    <property type="entry name" value="NagB/RpiA/CoA transferase-like"/>
    <property type="match status" value="1"/>
</dbReference>
<evidence type="ECO:0000313" key="3">
    <source>
        <dbReference type="Proteomes" id="UP000318093"/>
    </source>
</evidence>
<dbReference type="Gene3D" id="3.40.1080.10">
    <property type="entry name" value="Glutaconate Coenzyme A-transferase"/>
    <property type="match status" value="1"/>
</dbReference>
<dbReference type="InterPro" id="IPR037171">
    <property type="entry name" value="NagB/RpiA_transferase-like"/>
</dbReference>
<dbReference type="EMBL" id="VBAN01000436">
    <property type="protein sequence ID" value="TMI78248.1"/>
    <property type="molecule type" value="Genomic_DNA"/>
</dbReference>
<accession>A0A537J3X7</accession>
<dbReference type="AlphaFoldDB" id="A0A537J3X7"/>
<comment type="similarity">
    <text evidence="1">Belongs to the 3-oxoacid CoA-transferase subunit B family.</text>
</comment>
<name>A0A537J3X7_9BACT</name>
<dbReference type="PANTHER" id="PTHR43293:SF3">
    <property type="entry name" value="CHOLESTEROL RING-CLEAVING HYDROLASE IPDB SUBUNIT"/>
    <property type="match status" value="1"/>
</dbReference>
<dbReference type="GO" id="GO:0008410">
    <property type="term" value="F:CoA-transferase activity"/>
    <property type="evidence" value="ECO:0007669"/>
    <property type="project" value="InterPro"/>
</dbReference>
<dbReference type="PANTHER" id="PTHR43293">
    <property type="entry name" value="ACETATE COA-TRANSFERASE YDIF"/>
    <property type="match status" value="1"/>
</dbReference>
<reference evidence="2 3" key="1">
    <citation type="journal article" date="2019" name="Nat. Microbiol.">
        <title>Mediterranean grassland soil C-N compound turnover is dependent on rainfall and depth, and is mediated by genomically divergent microorganisms.</title>
        <authorList>
            <person name="Diamond S."/>
            <person name="Andeer P.F."/>
            <person name="Li Z."/>
            <person name="Crits-Christoph A."/>
            <person name="Burstein D."/>
            <person name="Anantharaman K."/>
            <person name="Lane K.R."/>
            <person name="Thomas B.C."/>
            <person name="Pan C."/>
            <person name="Northen T.R."/>
            <person name="Banfield J.F."/>
        </authorList>
    </citation>
    <scope>NUCLEOTIDE SEQUENCE [LARGE SCALE GENOMIC DNA]</scope>
    <source>
        <strain evidence="2">NP_6</strain>
    </source>
</reference>
<evidence type="ECO:0000313" key="2">
    <source>
        <dbReference type="EMBL" id="TMI78248.1"/>
    </source>
</evidence>
<keyword evidence="2" id="KW-0808">Transferase</keyword>
<evidence type="ECO:0000256" key="1">
    <source>
        <dbReference type="ARBA" id="ARBA00007047"/>
    </source>
</evidence>
<comment type="caution">
    <text evidence="2">The sequence shown here is derived from an EMBL/GenBank/DDBJ whole genome shotgun (WGS) entry which is preliminary data.</text>
</comment>
<organism evidence="2 3">
    <name type="scientific">Candidatus Segetimicrobium genomatis</name>
    <dbReference type="NCBI Taxonomy" id="2569760"/>
    <lineage>
        <taxon>Bacteria</taxon>
        <taxon>Bacillati</taxon>
        <taxon>Candidatus Sysuimicrobiota</taxon>
        <taxon>Candidatus Sysuimicrobiia</taxon>
        <taxon>Candidatus Sysuimicrobiales</taxon>
        <taxon>Candidatus Segetimicrobiaceae</taxon>
        <taxon>Candidatus Segetimicrobium</taxon>
    </lineage>
</organism>
<dbReference type="SMART" id="SM00882">
    <property type="entry name" value="CoA_trans"/>
    <property type="match status" value="1"/>
</dbReference>
<dbReference type="Pfam" id="PF01144">
    <property type="entry name" value="CoA_trans"/>
    <property type="match status" value="1"/>
</dbReference>
<dbReference type="InterPro" id="IPR004165">
    <property type="entry name" value="CoA_trans_fam_I"/>
</dbReference>
<gene>
    <name evidence="2" type="ORF">E6H03_12445</name>
</gene>
<proteinExistence type="inferred from homology"/>
<protein>
    <submittedName>
        <fullName evidence="2">CoA-transferase</fullName>
    </submittedName>
</protein>
<sequence>MEYTASELLAVTSSRLLADHKIVFAGVGTPLLASALARATHAPHLTIVVEGGVIGLEAQPGRLPISTNEMRAGRRAVMLPSITEIFLYAQRGFFDYGFLGGAQIDPYGNINTSVIGPAERPRVRLPGSGGACDIISHCREILIVTTHERRRFVERVDFVTSPGYLTGGEARAQAGLIFGAITWVVTDLALMSFHPETRRMQVDALQAGVEVQQVRDNTGFDLEVPPNPARLSPPAETELQILRQLDPDRLFLGPIG</sequence>
<dbReference type="Proteomes" id="UP000318093">
    <property type="component" value="Unassembled WGS sequence"/>
</dbReference>